<feature type="compositionally biased region" description="Polar residues" evidence="1">
    <location>
        <begin position="261"/>
        <end position="278"/>
    </location>
</feature>
<comment type="caution">
    <text evidence="2">The sequence shown here is derived from an EMBL/GenBank/DDBJ whole genome shotgun (WGS) entry which is preliminary data.</text>
</comment>
<accession>A0A8T2MPF9</accession>
<feature type="region of interest" description="Disordered" evidence="1">
    <location>
        <begin position="89"/>
        <end position="118"/>
    </location>
</feature>
<dbReference type="AlphaFoldDB" id="A0A8T2MPF9"/>
<evidence type="ECO:0000313" key="3">
    <source>
        <dbReference type="Proteomes" id="UP000824540"/>
    </source>
</evidence>
<proteinExistence type="predicted"/>
<protein>
    <submittedName>
        <fullName evidence="2">Uncharacterized protein</fullName>
    </submittedName>
</protein>
<keyword evidence="3" id="KW-1185">Reference proteome</keyword>
<feature type="compositionally biased region" description="Polar residues" evidence="1">
    <location>
        <begin position="89"/>
        <end position="106"/>
    </location>
</feature>
<name>A0A8T2MPF9_9TELE</name>
<feature type="compositionally biased region" description="Basic residues" evidence="1">
    <location>
        <begin position="150"/>
        <end position="164"/>
    </location>
</feature>
<gene>
    <name evidence="2" type="ORF">JZ751_008459</name>
</gene>
<dbReference type="EMBL" id="JAFBMS010001567">
    <property type="protein sequence ID" value="KAG9329010.1"/>
    <property type="molecule type" value="Genomic_DNA"/>
</dbReference>
<feature type="region of interest" description="Disordered" evidence="1">
    <location>
        <begin position="130"/>
        <end position="292"/>
    </location>
</feature>
<organism evidence="2 3">
    <name type="scientific">Albula glossodonta</name>
    <name type="common">roundjaw bonefish</name>
    <dbReference type="NCBI Taxonomy" id="121402"/>
    <lineage>
        <taxon>Eukaryota</taxon>
        <taxon>Metazoa</taxon>
        <taxon>Chordata</taxon>
        <taxon>Craniata</taxon>
        <taxon>Vertebrata</taxon>
        <taxon>Euteleostomi</taxon>
        <taxon>Actinopterygii</taxon>
        <taxon>Neopterygii</taxon>
        <taxon>Teleostei</taxon>
        <taxon>Albuliformes</taxon>
        <taxon>Albulidae</taxon>
        <taxon>Albula</taxon>
    </lineage>
</organism>
<dbReference type="Proteomes" id="UP000824540">
    <property type="component" value="Unassembled WGS sequence"/>
</dbReference>
<evidence type="ECO:0000256" key="1">
    <source>
        <dbReference type="SAM" id="MobiDB-lite"/>
    </source>
</evidence>
<feature type="compositionally biased region" description="Polar residues" evidence="1">
    <location>
        <begin position="235"/>
        <end position="252"/>
    </location>
</feature>
<reference evidence="2" key="1">
    <citation type="thesis" date="2021" institute="BYU ScholarsArchive" country="Provo, UT, USA">
        <title>Applications of and Algorithms for Genome Assembly and Genomic Analyses with an Emphasis on Marine Teleosts.</title>
        <authorList>
            <person name="Pickett B.D."/>
        </authorList>
    </citation>
    <scope>NUCLEOTIDE SEQUENCE</scope>
    <source>
        <strain evidence="2">HI-2016</strain>
    </source>
</reference>
<evidence type="ECO:0000313" key="2">
    <source>
        <dbReference type="EMBL" id="KAG9329010.1"/>
    </source>
</evidence>
<sequence>MERESERRPALVGYLLNSCFSSGEAQSNAGVQIPWYLSYLTLETDTTTTRGFSARAPMAQNSDGDTEIYETLPVFPALTGPWRLAAVCSTGSKPSGRPTGTSSLTLSDGEPGRTEPRGTDYVIIMSSHAAADVSAHQPPPPPHGYTHIYSSRRRRRDLRTHSKPQTHSLNHRPTLNYRMSYGTWRSQTHPPADNALNPTASAPLADNALNPTASAPLADNALNPTASAPPADNALNPTASAPSADNALNPTASAPPADNALNPTASAPSADNALNPTVSAPPADNTLHGCGA</sequence>